<evidence type="ECO:0000313" key="6">
    <source>
        <dbReference type="EMBL" id="KAL1508697.1"/>
    </source>
</evidence>
<protein>
    <recommendedName>
        <fullName evidence="5">Chromo domain-containing protein</fullName>
    </recommendedName>
</protein>
<dbReference type="SMART" id="SM00298">
    <property type="entry name" value="CHROMO"/>
    <property type="match status" value="1"/>
</dbReference>
<dbReference type="InterPro" id="IPR051219">
    <property type="entry name" value="Heterochromatin_chromo-domain"/>
</dbReference>
<evidence type="ECO:0000256" key="4">
    <source>
        <dbReference type="SAM" id="MobiDB-lite"/>
    </source>
</evidence>
<evidence type="ECO:0000256" key="3">
    <source>
        <dbReference type="SAM" id="Coils"/>
    </source>
</evidence>
<dbReference type="PANTHER" id="PTHR22812">
    <property type="entry name" value="CHROMOBOX PROTEIN"/>
    <property type="match status" value="1"/>
</dbReference>
<accession>A0AB34IY27</accession>
<dbReference type="Gene3D" id="2.40.50.40">
    <property type="match status" value="1"/>
</dbReference>
<dbReference type="CDD" id="cd00024">
    <property type="entry name" value="CD_CSD"/>
    <property type="match status" value="1"/>
</dbReference>
<dbReference type="Pfam" id="PF00385">
    <property type="entry name" value="Chromo"/>
    <property type="match status" value="1"/>
</dbReference>
<dbReference type="PROSITE" id="PS50013">
    <property type="entry name" value="CHROMO_2"/>
    <property type="match status" value="1"/>
</dbReference>
<comment type="caution">
    <text evidence="6">The sequence shown here is derived from an EMBL/GenBank/DDBJ whole genome shotgun (WGS) entry which is preliminary data.</text>
</comment>
<organism evidence="6 7">
    <name type="scientific">Prymnesium parvum</name>
    <name type="common">Toxic golden alga</name>
    <dbReference type="NCBI Taxonomy" id="97485"/>
    <lineage>
        <taxon>Eukaryota</taxon>
        <taxon>Haptista</taxon>
        <taxon>Haptophyta</taxon>
        <taxon>Prymnesiophyceae</taxon>
        <taxon>Prymnesiales</taxon>
        <taxon>Prymnesiaceae</taxon>
        <taxon>Prymnesium</taxon>
    </lineage>
</organism>
<comment type="subcellular location">
    <subcellularLocation>
        <location evidence="1">Nucleus</location>
    </subcellularLocation>
</comment>
<proteinExistence type="predicted"/>
<feature type="domain" description="Chromo" evidence="5">
    <location>
        <begin position="45"/>
        <end position="105"/>
    </location>
</feature>
<dbReference type="EMBL" id="JBGBPQ010000016">
    <property type="protein sequence ID" value="KAL1508697.1"/>
    <property type="molecule type" value="Genomic_DNA"/>
</dbReference>
<dbReference type="InterPro" id="IPR000953">
    <property type="entry name" value="Chromo/chromo_shadow_dom"/>
</dbReference>
<gene>
    <name evidence="6" type="ORF">AB1Y20_004792</name>
</gene>
<keyword evidence="7" id="KW-1185">Reference proteome</keyword>
<name>A0AB34IY27_PRYPA</name>
<dbReference type="AlphaFoldDB" id="A0AB34IY27"/>
<feature type="coiled-coil region" evidence="3">
    <location>
        <begin position="90"/>
        <end position="129"/>
    </location>
</feature>
<dbReference type="SUPFAM" id="SSF54160">
    <property type="entry name" value="Chromo domain-like"/>
    <property type="match status" value="1"/>
</dbReference>
<keyword evidence="3" id="KW-0175">Coiled coil</keyword>
<evidence type="ECO:0000313" key="7">
    <source>
        <dbReference type="Proteomes" id="UP001515480"/>
    </source>
</evidence>
<reference evidence="6 7" key="1">
    <citation type="journal article" date="2024" name="Science">
        <title>Giant polyketide synthase enzymes in the biosynthesis of giant marine polyether toxins.</title>
        <authorList>
            <person name="Fallon T.R."/>
            <person name="Shende V.V."/>
            <person name="Wierzbicki I.H."/>
            <person name="Pendleton A.L."/>
            <person name="Watervoot N.F."/>
            <person name="Auber R.P."/>
            <person name="Gonzalez D.J."/>
            <person name="Wisecaver J.H."/>
            <person name="Moore B.S."/>
        </authorList>
    </citation>
    <scope>NUCLEOTIDE SEQUENCE [LARGE SCALE GENOMIC DNA]</scope>
    <source>
        <strain evidence="6 7">12B1</strain>
    </source>
</reference>
<evidence type="ECO:0000259" key="5">
    <source>
        <dbReference type="PROSITE" id="PS50013"/>
    </source>
</evidence>
<dbReference type="InterPro" id="IPR023780">
    <property type="entry name" value="Chromo_domain"/>
</dbReference>
<sequence length="167" mass="18752">MPAPRGRPRRSTAAGPTQKRPRVERTPQTPFEAAGASTADTEKTYQVECIPGVRFVKGVRQYRVVWKDYDPETQSTWEPMENLVGCAEQIREYEKKREAQDKAAKEAALEKRTVAREQAEAQAAALRDAAAAAMLGVIGDEHVVEVDNLNVKSVWLVLAHIGWYVWF</sequence>
<evidence type="ECO:0000256" key="1">
    <source>
        <dbReference type="ARBA" id="ARBA00004123"/>
    </source>
</evidence>
<dbReference type="InterPro" id="IPR016197">
    <property type="entry name" value="Chromo-like_dom_sf"/>
</dbReference>
<dbReference type="Proteomes" id="UP001515480">
    <property type="component" value="Unassembled WGS sequence"/>
</dbReference>
<dbReference type="GO" id="GO:0005634">
    <property type="term" value="C:nucleus"/>
    <property type="evidence" value="ECO:0007669"/>
    <property type="project" value="UniProtKB-SubCell"/>
</dbReference>
<evidence type="ECO:0000256" key="2">
    <source>
        <dbReference type="ARBA" id="ARBA00023242"/>
    </source>
</evidence>
<feature type="region of interest" description="Disordered" evidence="4">
    <location>
        <begin position="1"/>
        <end position="40"/>
    </location>
</feature>
<feature type="compositionally biased region" description="Basic residues" evidence="4">
    <location>
        <begin position="1"/>
        <end position="10"/>
    </location>
</feature>
<keyword evidence="2" id="KW-0539">Nucleus</keyword>